<evidence type="ECO:0000256" key="3">
    <source>
        <dbReference type="ARBA" id="ARBA00022989"/>
    </source>
</evidence>
<feature type="transmembrane region" description="Helical" evidence="5">
    <location>
        <begin position="187"/>
        <end position="206"/>
    </location>
</feature>
<keyword evidence="3 5" id="KW-1133">Transmembrane helix</keyword>
<evidence type="ECO:0000313" key="7">
    <source>
        <dbReference type="Proteomes" id="UP000285648"/>
    </source>
</evidence>
<dbReference type="InterPro" id="IPR001694">
    <property type="entry name" value="NADH_UbQ_OxRdtase_su1/FPO"/>
</dbReference>
<dbReference type="Proteomes" id="UP000285648">
    <property type="component" value="Unassembled WGS sequence"/>
</dbReference>
<dbReference type="PROSITE" id="PS00668">
    <property type="entry name" value="COMPLEX1_ND1_2"/>
    <property type="match status" value="1"/>
</dbReference>
<evidence type="ECO:0000256" key="1">
    <source>
        <dbReference type="ARBA" id="ARBA00004141"/>
    </source>
</evidence>
<dbReference type="OrthoDB" id="9778499at2"/>
<evidence type="ECO:0000313" key="6">
    <source>
        <dbReference type="EMBL" id="RLM23884.1"/>
    </source>
</evidence>
<dbReference type="InterPro" id="IPR052561">
    <property type="entry name" value="ComplexI_Subunit1"/>
</dbReference>
<feature type="transmembrane region" description="Helical" evidence="5">
    <location>
        <begin position="84"/>
        <end position="106"/>
    </location>
</feature>
<dbReference type="PANTHER" id="PTHR43359:SF1">
    <property type="entry name" value="FORMATE HYDROGENLYASE SUBUNIT 4-RELATED"/>
    <property type="match status" value="1"/>
</dbReference>
<feature type="transmembrane region" description="Helical" evidence="5">
    <location>
        <begin position="301"/>
        <end position="323"/>
    </location>
</feature>
<comment type="subcellular location">
    <subcellularLocation>
        <location evidence="1">Membrane</location>
        <topology evidence="1">Multi-pass membrane protein</topology>
    </subcellularLocation>
</comment>
<feature type="transmembrane region" description="Helical" evidence="5">
    <location>
        <begin position="266"/>
        <end position="289"/>
    </location>
</feature>
<accession>A0A421DNR3</accession>
<keyword evidence="7" id="KW-1185">Reference proteome</keyword>
<dbReference type="AlphaFoldDB" id="A0A421DNR3"/>
<evidence type="ECO:0000256" key="5">
    <source>
        <dbReference type="SAM" id="Phobius"/>
    </source>
</evidence>
<gene>
    <name evidence="6" type="primary">hycD</name>
    <name evidence="6" type="ORF">BIY29_09795</name>
</gene>
<feature type="transmembrane region" description="Helical" evidence="5">
    <location>
        <begin position="17"/>
        <end position="42"/>
    </location>
</feature>
<feature type="transmembrane region" description="Helical" evidence="5">
    <location>
        <begin position="118"/>
        <end position="137"/>
    </location>
</feature>
<dbReference type="PROSITE" id="PS00667">
    <property type="entry name" value="COMPLEX1_ND1_1"/>
    <property type="match status" value="1"/>
</dbReference>
<dbReference type="Pfam" id="PF00146">
    <property type="entry name" value="NADHdh"/>
    <property type="match status" value="1"/>
</dbReference>
<dbReference type="PANTHER" id="PTHR43359">
    <property type="entry name" value="FORMATE HYDROGENLYASE SUBUNIT 4"/>
    <property type="match status" value="1"/>
</dbReference>
<dbReference type="GO" id="GO:0005886">
    <property type="term" value="C:plasma membrane"/>
    <property type="evidence" value="ECO:0007669"/>
    <property type="project" value="TreeGrafter"/>
</dbReference>
<sequence length="326" mass="34795">MISSITETLVTAGVTPISTLIVCAFLQALCLLAIAPLMSGMARVIRAKMHSRRGPGLLQDYRDIFKLLKRQDVSPQYAGGVFRLMPYILIGTMLLVAMTLPIVTWVSPFGSGGDVITLLYLFALFRFFFSLAGLDSGSSFAGIGASRELTLGILVEPILILALLVVALIAGSTNIGNISTMLASRPWLSPTATLMALLACAFAAFIEMGKIPFDVAEAEQELQEGPLTEYSGAGLALVKWGISLKQVVVAALFLSIFIPFGKAETFTLAALAWGSLAFLIKLTGVFFVAALIENSLARGRFLLTGHVTWLGFGVAALAFVFYLTGL</sequence>
<comment type="caution">
    <text evidence="6">The sequence shown here is derived from an EMBL/GenBank/DDBJ whole genome shotgun (WGS) entry which is preliminary data.</text>
</comment>
<dbReference type="EMBL" id="MJLZ01000019">
    <property type="protein sequence ID" value="RLM23884.1"/>
    <property type="molecule type" value="Genomic_DNA"/>
</dbReference>
<name>A0A421DNR3_9GAMM</name>
<feature type="transmembrane region" description="Helical" evidence="5">
    <location>
        <begin position="242"/>
        <end position="260"/>
    </location>
</feature>
<evidence type="ECO:0000256" key="2">
    <source>
        <dbReference type="ARBA" id="ARBA00022692"/>
    </source>
</evidence>
<dbReference type="InterPro" id="IPR018086">
    <property type="entry name" value="NADH_UbQ_OxRdtase_su1_CS"/>
</dbReference>
<protein>
    <submittedName>
        <fullName evidence="6">Hydrogenase 3 membrane subunit</fullName>
    </submittedName>
</protein>
<organism evidence="6 7">
    <name type="scientific">Brenneria alni</name>
    <dbReference type="NCBI Taxonomy" id="71656"/>
    <lineage>
        <taxon>Bacteria</taxon>
        <taxon>Pseudomonadati</taxon>
        <taxon>Pseudomonadota</taxon>
        <taxon>Gammaproteobacteria</taxon>
        <taxon>Enterobacterales</taxon>
        <taxon>Pectobacteriaceae</taxon>
        <taxon>Brenneria</taxon>
    </lineage>
</organism>
<keyword evidence="4 5" id="KW-0472">Membrane</keyword>
<feature type="transmembrane region" description="Helical" evidence="5">
    <location>
        <begin position="149"/>
        <end position="175"/>
    </location>
</feature>
<evidence type="ECO:0000256" key="4">
    <source>
        <dbReference type="ARBA" id="ARBA00023136"/>
    </source>
</evidence>
<keyword evidence="2 5" id="KW-0812">Transmembrane</keyword>
<reference evidence="6 7" key="1">
    <citation type="submission" date="2016-09" db="EMBL/GenBank/DDBJ databases">
        <authorList>
            <person name="Doonan J."/>
            <person name="Pachebat J.A."/>
            <person name="Golyshin P.N."/>
            <person name="Denman S."/>
            <person name="Mcdonald J.E."/>
        </authorList>
    </citation>
    <scope>NUCLEOTIDE SEQUENCE [LARGE SCALE GENOMIC DNA]</scope>
    <source>
        <strain evidence="6 7">NCPPB 3934</strain>
    </source>
</reference>
<proteinExistence type="predicted"/>